<feature type="transmembrane region" description="Helical" evidence="8">
    <location>
        <begin position="305"/>
        <end position="322"/>
    </location>
</feature>
<keyword evidence="3" id="KW-0813">Transport</keyword>
<keyword evidence="4" id="KW-0309">Germination</keyword>
<dbReference type="NCBIfam" id="TIGR00912">
    <property type="entry name" value="2A0309"/>
    <property type="match status" value="1"/>
</dbReference>
<keyword evidence="6 8" id="KW-1133">Transmembrane helix</keyword>
<evidence type="ECO:0000256" key="1">
    <source>
        <dbReference type="ARBA" id="ARBA00004141"/>
    </source>
</evidence>
<evidence type="ECO:0000256" key="3">
    <source>
        <dbReference type="ARBA" id="ARBA00022448"/>
    </source>
</evidence>
<comment type="similarity">
    <text evidence="2">Belongs to the amino acid-polyamine-organocation (APC) superfamily. Spore germination protein (SGP) (TC 2.A.3.9) family.</text>
</comment>
<organism evidence="9 10">
    <name type="scientific">Clostridium ganghwense</name>
    <dbReference type="NCBI Taxonomy" id="312089"/>
    <lineage>
        <taxon>Bacteria</taxon>
        <taxon>Bacillati</taxon>
        <taxon>Bacillota</taxon>
        <taxon>Clostridia</taxon>
        <taxon>Eubacteriales</taxon>
        <taxon>Clostridiaceae</taxon>
        <taxon>Clostridium</taxon>
    </lineage>
</organism>
<feature type="transmembrane region" description="Helical" evidence="8">
    <location>
        <begin position="261"/>
        <end position="284"/>
    </location>
</feature>
<feature type="transmembrane region" description="Helical" evidence="8">
    <location>
        <begin position="12"/>
        <end position="31"/>
    </location>
</feature>
<proteinExistence type="inferred from homology"/>
<evidence type="ECO:0000256" key="6">
    <source>
        <dbReference type="ARBA" id="ARBA00022989"/>
    </source>
</evidence>
<feature type="transmembrane region" description="Helical" evidence="8">
    <location>
        <begin position="334"/>
        <end position="355"/>
    </location>
</feature>
<protein>
    <submittedName>
        <fullName evidence="9">GerAB/ArcD/ProY family transporter</fullName>
    </submittedName>
</protein>
<keyword evidence="10" id="KW-1185">Reference proteome</keyword>
<gene>
    <name evidence="9" type="ORF">OXH55_13745</name>
</gene>
<feature type="transmembrane region" description="Helical" evidence="8">
    <location>
        <begin position="43"/>
        <end position="64"/>
    </location>
</feature>
<dbReference type="PANTHER" id="PTHR34975">
    <property type="entry name" value="SPORE GERMINATION PROTEIN A2"/>
    <property type="match status" value="1"/>
</dbReference>
<dbReference type="PANTHER" id="PTHR34975:SF2">
    <property type="entry name" value="SPORE GERMINATION PROTEIN A2"/>
    <property type="match status" value="1"/>
</dbReference>
<dbReference type="InterPro" id="IPR004761">
    <property type="entry name" value="Spore_GerAB"/>
</dbReference>
<evidence type="ECO:0000256" key="2">
    <source>
        <dbReference type="ARBA" id="ARBA00007998"/>
    </source>
</evidence>
<sequence length="359" mass="40807">MQDNSNSSISSLDMFFIINGTVVGVGVLSVANSQIKICYQDGWISMLLGGIYPIIIVLLGNYLIKKYPKDNVLVLNDRFFGRFIGGILNFIFGSYFFMILVFGVCGAANVFRVYGIAFIKPLKFIGLAVFVGGWAAHKGLRVLAKINIIGFIISIVFIVSIIPGSFKGTYTNILPVFQMKTTDLMKAMIQTFYSYSGAEVLMLFHPYIRDKNKIRKNSLISVLIIIFMYIIVTISTIFYYGPEIAPKSMWSLIDISKSIEIPILNNFRFILVCMIIIISLKIIVNYYFCSSVVVQHIFKIKKMEYIIMVLYPIIVYLAMKLTNEIFRRKVSDTIFPYYIIFVLVMLITIAIITAFKKKG</sequence>
<keyword evidence="5 8" id="KW-0812">Transmembrane</keyword>
<dbReference type="RefSeq" id="WP_268050587.1">
    <property type="nucleotide sequence ID" value="NZ_JAPQES010000005.1"/>
</dbReference>
<dbReference type="EMBL" id="JAPQES010000005">
    <property type="protein sequence ID" value="MCY6371704.1"/>
    <property type="molecule type" value="Genomic_DNA"/>
</dbReference>
<feature type="transmembrane region" description="Helical" evidence="8">
    <location>
        <begin position="85"/>
        <end position="111"/>
    </location>
</feature>
<evidence type="ECO:0000256" key="7">
    <source>
        <dbReference type="ARBA" id="ARBA00023136"/>
    </source>
</evidence>
<feature type="transmembrane region" description="Helical" evidence="8">
    <location>
        <begin position="219"/>
        <end position="241"/>
    </location>
</feature>
<reference evidence="9" key="1">
    <citation type="submission" date="2022-12" db="EMBL/GenBank/DDBJ databases">
        <authorList>
            <person name="Wang J."/>
        </authorList>
    </citation>
    <scope>NUCLEOTIDE SEQUENCE</scope>
    <source>
        <strain evidence="9">HY-42-06</strain>
    </source>
</reference>
<feature type="transmembrane region" description="Helical" evidence="8">
    <location>
        <begin position="117"/>
        <end position="136"/>
    </location>
</feature>
<evidence type="ECO:0000256" key="5">
    <source>
        <dbReference type="ARBA" id="ARBA00022692"/>
    </source>
</evidence>
<accession>A0ABT4CRL0</accession>
<dbReference type="Gene3D" id="1.20.1740.10">
    <property type="entry name" value="Amino acid/polyamine transporter I"/>
    <property type="match status" value="1"/>
</dbReference>
<evidence type="ECO:0000313" key="9">
    <source>
        <dbReference type="EMBL" id="MCY6371704.1"/>
    </source>
</evidence>
<feature type="transmembrane region" description="Helical" evidence="8">
    <location>
        <begin position="148"/>
        <end position="167"/>
    </location>
</feature>
<keyword evidence="7 8" id="KW-0472">Membrane</keyword>
<name>A0ABT4CRL0_9CLOT</name>
<dbReference type="Proteomes" id="UP001079657">
    <property type="component" value="Unassembled WGS sequence"/>
</dbReference>
<dbReference type="Pfam" id="PF03845">
    <property type="entry name" value="Spore_permease"/>
    <property type="match status" value="1"/>
</dbReference>
<comment type="caution">
    <text evidence="9">The sequence shown here is derived from an EMBL/GenBank/DDBJ whole genome shotgun (WGS) entry which is preliminary data.</text>
</comment>
<comment type="subcellular location">
    <subcellularLocation>
        <location evidence="1">Membrane</location>
        <topology evidence="1">Multi-pass membrane protein</topology>
    </subcellularLocation>
</comment>
<evidence type="ECO:0000256" key="4">
    <source>
        <dbReference type="ARBA" id="ARBA00022544"/>
    </source>
</evidence>
<evidence type="ECO:0000313" key="10">
    <source>
        <dbReference type="Proteomes" id="UP001079657"/>
    </source>
</evidence>
<evidence type="ECO:0000256" key="8">
    <source>
        <dbReference type="SAM" id="Phobius"/>
    </source>
</evidence>